<evidence type="ECO:0000259" key="4">
    <source>
        <dbReference type="PROSITE" id="PS50127"/>
    </source>
</evidence>
<keyword evidence="2" id="KW-0833">Ubl conjugation pathway</keyword>
<comment type="caution">
    <text evidence="5">The sequence shown here is derived from an EMBL/GenBank/DDBJ whole genome shotgun (WGS) entry which is preliminary data.</text>
</comment>
<dbReference type="SUPFAM" id="SSF54495">
    <property type="entry name" value="UBC-like"/>
    <property type="match status" value="1"/>
</dbReference>
<dbReference type="GO" id="GO:0016740">
    <property type="term" value="F:transferase activity"/>
    <property type="evidence" value="ECO:0007669"/>
    <property type="project" value="UniProtKB-KW"/>
</dbReference>
<dbReference type="Proteomes" id="UP000283269">
    <property type="component" value="Unassembled WGS sequence"/>
</dbReference>
<feature type="region of interest" description="Disordered" evidence="3">
    <location>
        <begin position="1"/>
        <end position="41"/>
    </location>
</feature>
<feature type="compositionally biased region" description="Basic and acidic residues" evidence="3">
    <location>
        <begin position="526"/>
        <end position="537"/>
    </location>
</feature>
<dbReference type="PROSITE" id="PS50127">
    <property type="entry name" value="UBC_2"/>
    <property type="match status" value="1"/>
</dbReference>
<feature type="region of interest" description="Disordered" evidence="3">
    <location>
        <begin position="100"/>
        <end position="155"/>
    </location>
</feature>
<feature type="region of interest" description="Disordered" evidence="3">
    <location>
        <begin position="61"/>
        <end position="81"/>
    </location>
</feature>
<reference evidence="5 6" key="1">
    <citation type="journal article" date="2018" name="Evol. Lett.">
        <title>Horizontal gene cluster transfer increased hallucinogenic mushroom diversity.</title>
        <authorList>
            <person name="Reynolds H.T."/>
            <person name="Vijayakumar V."/>
            <person name="Gluck-Thaler E."/>
            <person name="Korotkin H.B."/>
            <person name="Matheny P.B."/>
            <person name="Slot J.C."/>
        </authorList>
    </citation>
    <scope>NUCLEOTIDE SEQUENCE [LARGE SCALE GENOMIC DNA]</scope>
    <source>
        <strain evidence="5 6">2631</strain>
    </source>
</reference>
<dbReference type="InterPro" id="IPR000608">
    <property type="entry name" value="UBC"/>
</dbReference>
<dbReference type="GO" id="GO:0004869">
    <property type="term" value="F:cysteine-type endopeptidase inhibitor activity"/>
    <property type="evidence" value="ECO:0007669"/>
    <property type="project" value="TreeGrafter"/>
</dbReference>
<dbReference type="SMART" id="SM00212">
    <property type="entry name" value="UBCc"/>
    <property type="match status" value="1"/>
</dbReference>
<dbReference type="AlphaFoldDB" id="A0A409WET2"/>
<dbReference type="EMBL" id="NHYD01003445">
    <property type="protein sequence ID" value="PPQ77024.1"/>
    <property type="molecule type" value="Genomic_DNA"/>
</dbReference>
<keyword evidence="6" id="KW-1185">Reference proteome</keyword>
<dbReference type="InParanoid" id="A0A409WET2"/>
<protein>
    <recommendedName>
        <fullName evidence="4">UBC core domain-containing protein</fullName>
    </recommendedName>
</protein>
<evidence type="ECO:0000256" key="3">
    <source>
        <dbReference type="SAM" id="MobiDB-lite"/>
    </source>
</evidence>
<feature type="region of interest" description="Disordered" evidence="3">
    <location>
        <begin position="526"/>
        <end position="556"/>
    </location>
</feature>
<dbReference type="Pfam" id="PF00179">
    <property type="entry name" value="UQ_con"/>
    <property type="match status" value="1"/>
</dbReference>
<dbReference type="Gene3D" id="3.10.110.10">
    <property type="entry name" value="Ubiquitin Conjugating Enzyme"/>
    <property type="match status" value="1"/>
</dbReference>
<evidence type="ECO:0000256" key="2">
    <source>
        <dbReference type="ARBA" id="ARBA00022786"/>
    </source>
</evidence>
<feature type="region of interest" description="Disordered" evidence="3">
    <location>
        <begin position="312"/>
        <end position="333"/>
    </location>
</feature>
<accession>A0A409WET2</accession>
<evidence type="ECO:0000313" key="5">
    <source>
        <dbReference type="EMBL" id="PPQ77024.1"/>
    </source>
</evidence>
<evidence type="ECO:0000313" key="6">
    <source>
        <dbReference type="Proteomes" id="UP000283269"/>
    </source>
</evidence>
<keyword evidence="1" id="KW-0808">Transferase</keyword>
<dbReference type="InterPro" id="IPR016135">
    <property type="entry name" value="UBQ-conjugating_enzyme/RWD"/>
</dbReference>
<organism evidence="5 6">
    <name type="scientific">Psilocybe cyanescens</name>
    <dbReference type="NCBI Taxonomy" id="93625"/>
    <lineage>
        <taxon>Eukaryota</taxon>
        <taxon>Fungi</taxon>
        <taxon>Dikarya</taxon>
        <taxon>Basidiomycota</taxon>
        <taxon>Agaricomycotina</taxon>
        <taxon>Agaricomycetes</taxon>
        <taxon>Agaricomycetidae</taxon>
        <taxon>Agaricales</taxon>
        <taxon>Agaricineae</taxon>
        <taxon>Strophariaceae</taxon>
        <taxon>Psilocybe</taxon>
    </lineage>
</organism>
<dbReference type="GO" id="GO:0043066">
    <property type="term" value="P:negative regulation of apoptotic process"/>
    <property type="evidence" value="ECO:0007669"/>
    <property type="project" value="TreeGrafter"/>
</dbReference>
<feature type="domain" description="UBC core" evidence="4">
    <location>
        <begin position="612"/>
        <end position="777"/>
    </location>
</feature>
<feature type="compositionally biased region" description="Polar residues" evidence="3">
    <location>
        <begin position="135"/>
        <end position="155"/>
    </location>
</feature>
<dbReference type="OrthoDB" id="47801at2759"/>
<dbReference type="PANTHER" id="PTHR46116:SF39">
    <property type="entry name" value="BACULOVIRAL IAP REPEAT-CONTAINING PROTEIN 6"/>
    <property type="match status" value="1"/>
</dbReference>
<dbReference type="STRING" id="93625.A0A409WET2"/>
<gene>
    <name evidence="5" type="ORF">CVT25_014841</name>
</gene>
<sequence>MPRSSKRPVSPVQVVKGSSKRRRAAPLPDPKDVIIVGSDAEESEDEELKAILAQIEAQERHIKKPAKKRGEPIASGSKSTPIDLEDDAAMARILAQQWASEDNNGGASSDVEILDGPSISHVNERRPSSPKTRELSISSRFKSRSPHLNNSGIYQSSSIKPDEALEPFKDLFTKTRQCSKCKKSVNSPRGYVVLTESLMPPSMTYLLHASCSSCRTNYCRGCFASVQCPVTCKGPAKNAKCPIMRCCAEGRAIAIFEILGGFDHHYITERAASELRASVIAKSQSKRAEKSVGPGGTGYGYGGETGVGYGGSGDRYAGRRSTNDSDSASGTKHQKDLAQHWDNIVVRALNTLTELLPAPYANDPQVYDILPHVSIGHLINLSQIPTLLATLLRNDSVADWISRKEIYNAMLSLLRRMGDCELTILCLIGQHWDVASTCGLENWMWGDGEITWNDSTTLPLYTFFRKLTKQSEAFMAGAMQMVGGGDADTEVDEMMIQGTSLCGDIIAARDDLERAIAVLGRPDLQERENRGEGEEGRVSGTLQANTEKSRGKGKGRDVSLDFDRVYAEACERLSFKHVSLAEDNVNGDELNYTGYYYAAQLNQTQNSTRVPKYRLHLLKELAVMATSLPPGVWACVDEVRNDAMYVHLECWPDGTPYAGGLFEFDCFIPIQYPENPPLMQLKTTGGGSVRFNPNLYNDGKVCLSLLGTWPGRPEEQWSPKSTLLQVLVSIQSMILIDGPYYNEPGHGQANLKATDVIASHFIIRKEKIRQQIVEWSKTDPSIRAYQASHNYYGGKTWRHESTGSTTTPKVDLLAKFDEGINMIESWKNKENGE</sequence>
<evidence type="ECO:0000256" key="1">
    <source>
        <dbReference type="ARBA" id="ARBA00022679"/>
    </source>
</evidence>
<name>A0A409WET2_PSICY</name>
<dbReference type="PANTHER" id="PTHR46116">
    <property type="entry name" value="(E3-INDEPENDENT) E2 UBIQUITIN-CONJUGATING ENZYME"/>
    <property type="match status" value="1"/>
</dbReference>
<feature type="compositionally biased region" description="Basic and acidic residues" evidence="3">
    <location>
        <begin position="547"/>
        <end position="556"/>
    </location>
</feature>
<feature type="compositionally biased region" description="Basic and acidic residues" evidence="3">
    <location>
        <begin position="122"/>
        <end position="134"/>
    </location>
</feature>
<proteinExistence type="predicted"/>
<dbReference type="GO" id="GO:0005634">
    <property type="term" value="C:nucleus"/>
    <property type="evidence" value="ECO:0007669"/>
    <property type="project" value="TreeGrafter"/>
</dbReference>